<dbReference type="AlphaFoldDB" id="A0AAF1BFS7"/>
<keyword evidence="9" id="KW-1185">Reference proteome</keyword>
<proteinExistence type="inferred from homology"/>
<dbReference type="SUPFAM" id="SSF50630">
    <property type="entry name" value="Acid proteases"/>
    <property type="match status" value="1"/>
</dbReference>
<accession>A0AAF1BFS7</accession>
<evidence type="ECO:0000256" key="3">
    <source>
        <dbReference type="PIRSR" id="PIRSR601461-1"/>
    </source>
</evidence>
<sequence length="501" mass="53108">MALLVVLLLAFMAALATARPAQRTSHPVHLRLGARSGGQYHPDPVTRRHWTRERALGADERTPQRRSTTSGSTSLDSYNHDAVYTVPVEIGTPPQLFNLVLDTGSRTTWVGGKACSSCGTGLFDTDRSRSFKKTKVSFSVAYVDGTNATGVYGRDTVTVAGHAVDQQAFGLASNISATLSTQLNGTDTDGLMGFAWPDAGADANGRPFWFNSLPEWPEPLFSVFLTRSSFSQVVDNSNSSNEYDCHNANAGMVTLGGVNAQLYTGDINYVPLQKAAGATSYKFWSLSLDGVVANGVAINVSSLGADGDPPPLATLDTGTSLITGPADAVAEIYRQIPNATFDAGLGTYVFPCDSNLTLSFGLGGKSYNVSPADLVYSIQLEDASTVSDLMCTGAIGVCNDNKWTLGATFLKNVYSVYRFDPPAVGLASLAPGLDNDDYTYTDDELSDALNEAAQHAAVCPHSARGNKQSSARRRALLLPRMPLILAILGALTTTITSSCLL</sequence>
<dbReference type="InterPro" id="IPR034164">
    <property type="entry name" value="Pepsin-like_dom"/>
</dbReference>
<keyword evidence="2 4" id="KW-0064">Aspartyl protease</keyword>
<feature type="signal peptide" evidence="6">
    <location>
        <begin position="1"/>
        <end position="18"/>
    </location>
</feature>
<name>A0AAF1BFS7_9TREE</name>
<evidence type="ECO:0000313" key="9">
    <source>
        <dbReference type="Proteomes" id="UP000827549"/>
    </source>
</evidence>
<dbReference type="CDD" id="cd05471">
    <property type="entry name" value="pepsin_like"/>
    <property type="match status" value="1"/>
</dbReference>
<organism evidence="8 9">
    <name type="scientific">Vanrija pseudolonga</name>
    <dbReference type="NCBI Taxonomy" id="143232"/>
    <lineage>
        <taxon>Eukaryota</taxon>
        <taxon>Fungi</taxon>
        <taxon>Dikarya</taxon>
        <taxon>Basidiomycota</taxon>
        <taxon>Agaricomycotina</taxon>
        <taxon>Tremellomycetes</taxon>
        <taxon>Trichosporonales</taxon>
        <taxon>Trichosporonaceae</taxon>
        <taxon>Vanrija</taxon>
    </lineage>
</organism>
<feature type="chain" id="PRO_5042077385" evidence="6">
    <location>
        <begin position="19"/>
        <end position="501"/>
    </location>
</feature>
<gene>
    <name evidence="8" type="primary">pr1_0</name>
    <name evidence="8" type="ORF">LOC62_02G002098</name>
</gene>
<feature type="active site" evidence="3">
    <location>
        <position position="316"/>
    </location>
</feature>
<dbReference type="PROSITE" id="PS51767">
    <property type="entry name" value="PEPTIDASE_A1"/>
    <property type="match status" value="1"/>
</dbReference>
<evidence type="ECO:0000256" key="2">
    <source>
        <dbReference type="ARBA" id="ARBA00022750"/>
    </source>
</evidence>
<evidence type="ECO:0000256" key="6">
    <source>
        <dbReference type="SAM" id="SignalP"/>
    </source>
</evidence>
<dbReference type="Proteomes" id="UP000827549">
    <property type="component" value="Chromosome 2"/>
</dbReference>
<dbReference type="Pfam" id="PF00026">
    <property type="entry name" value="Asp"/>
    <property type="match status" value="1"/>
</dbReference>
<dbReference type="PROSITE" id="PS00141">
    <property type="entry name" value="ASP_PROTEASE"/>
    <property type="match status" value="1"/>
</dbReference>
<comment type="similarity">
    <text evidence="1 4">Belongs to the peptidase A1 family.</text>
</comment>
<dbReference type="RefSeq" id="XP_062624583.1">
    <property type="nucleotide sequence ID" value="XM_062768599.1"/>
</dbReference>
<dbReference type="Gene3D" id="2.40.70.10">
    <property type="entry name" value="Acid Proteases"/>
    <property type="match status" value="2"/>
</dbReference>
<dbReference type="PANTHER" id="PTHR47966:SF6">
    <property type="entry name" value="PEPTIDASE A1 DOMAIN-CONTAINING PROTEIN"/>
    <property type="match status" value="1"/>
</dbReference>
<dbReference type="InterPro" id="IPR001461">
    <property type="entry name" value="Aspartic_peptidase_A1"/>
</dbReference>
<protein>
    <submittedName>
        <fullName evidence="8">Aspartic protease</fullName>
    </submittedName>
</protein>
<feature type="region of interest" description="Disordered" evidence="5">
    <location>
        <begin position="33"/>
        <end position="76"/>
    </location>
</feature>
<feature type="domain" description="Peptidase A1" evidence="7">
    <location>
        <begin position="84"/>
        <end position="427"/>
    </location>
</feature>
<keyword evidence="4" id="KW-0378">Hydrolase</keyword>
<dbReference type="InterPro" id="IPR001969">
    <property type="entry name" value="Aspartic_peptidase_AS"/>
</dbReference>
<feature type="compositionally biased region" description="Basic and acidic residues" evidence="5">
    <location>
        <begin position="52"/>
        <end position="63"/>
    </location>
</feature>
<dbReference type="GO" id="GO:0006508">
    <property type="term" value="P:proteolysis"/>
    <property type="evidence" value="ECO:0007669"/>
    <property type="project" value="UniProtKB-KW"/>
</dbReference>
<evidence type="ECO:0000313" key="8">
    <source>
        <dbReference type="EMBL" id="WOO78551.1"/>
    </source>
</evidence>
<dbReference type="InterPro" id="IPR033121">
    <property type="entry name" value="PEPTIDASE_A1"/>
</dbReference>
<evidence type="ECO:0000259" key="7">
    <source>
        <dbReference type="PROSITE" id="PS51767"/>
    </source>
</evidence>
<keyword evidence="6" id="KW-0732">Signal</keyword>
<dbReference type="PANTHER" id="PTHR47966">
    <property type="entry name" value="BETA-SITE APP-CLEAVING ENZYME, ISOFORM A-RELATED"/>
    <property type="match status" value="1"/>
</dbReference>
<reference evidence="8" key="1">
    <citation type="submission" date="2023-10" db="EMBL/GenBank/DDBJ databases">
        <authorList>
            <person name="Noh H."/>
        </authorList>
    </citation>
    <scope>NUCLEOTIDE SEQUENCE</scope>
    <source>
        <strain evidence="8">DUCC4014</strain>
    </source>
</reference>
<keyword evidence="4 8" id="KW-0645">Protease</keyword>
<feature type="active site" evidence="3">
    <location>
        <position position="102"/>
    </location>
</feature>
<dbReference type="GeneID" id="87805348"/>
<evidence type="ECO:0000256" key="4">
    <source>
        <dbReference type="RuleBase" id="RU000454"/>
    </source>
</evidence>
<feature type="compositionally biased region" description="Polar residues" evidence="5">
    <location>
        <begin position="65"/>
        <end position="76"/>
    </location>
</feature>
<evidence type="ECO:0000256" key="5">
    <source>
        <dbReference type="SAM" id="MobiDB-lite"/>
    </source>
</evidence>
<evidence type="ECO:0000256" key="1">
    <source>
        <dbReference type="ARBA" id="ARBA00007447"/>
    </source>
</evidence>
<dbReference type="InterPro" id="IPR021109">
    <property type="entry name" value="Peptidase_aspartic_dom_sf"/>
</dbReference>
<dbReference type="PRINTS" id="PR00792">
    <property type="entry name" value="PEPSIN"/>
</dbReference>
<dbReference type="EMBL" id="CP086715">
    <property type="protein sequence ID" value="WOO78551.1"/>
    <property type="molecule type" value="Genomic_DNA"/>
</dbReference>
<dbReference type="GO" id="GO:0004190">
    <property type="term" value="F:aspartic-type endopeptidase activity"/>
    <property type="evidence" value="ECO:0007669"/>
    <property type="project" value="UniProtKB-KW"/>
</dbReference>